<comment type="similarity">
    <text evidence="4">Belongs to the ECSIT family.</text>
</comment>
<dbReference type="InterPro" id="IPR029342">
    <property type="entry name" value="ECIST_C"/>
</dbReference>
<evidence type="ECO:0000256" key="2">
    <source>
        <dbReference type="ARBA" id="ARBA00004173"/>
    </source>
</evidence>
<feature type="domain" description="ECSIT C-terminal" evidence="12">
    <location>
        <begin position="226"/>
        <end position="321"/>
    </location>
</feature>
<sequence>MEGKDLHSDIRNDTVIELSEKAIESRITSAKPAPSKFALRFETALSQGKTRDNFIEILESFSRHDRNRRGHMELLKTAMNYMDIYGLEKDLLAYNAMLDVFPRGRFQNRTLFDAVWPKKHPQVDLALEILTKMEENVIKPSIETYDICEEIFGKASQPVQKVRRLAYWLTKLEEMFPSPLPAELPEGELELSMVAMERMSKEGLPIVVFQDLSEGNSEEFIVSSQTPEQQALLGKHDIVVPVYVEGPYFLWVKRIRRHFYTLRAPYTGSNDGIPPDDTEGVVLAVCMTSPDCTQDNLKNWILQLQKTSPNLANINVIFNLDQNS</sequence>
<dbReference type="GO" id="GO:0005739">
    <property type="term" value="C:mitochondrion"/>
    <property type="evidence" value="ECO:0000318"/>
    <property type="project" value="GO_Central"/>
</dbReference>
<dbReference type="HOGENOM" id="CLU_046917_1_0_1"/>
<dbReference type="PANTHER" id="PTHR13113">
    <property type="entry name" value="ECSIT EVOLUTIONARILY CONSERVED SIGNALING INTERMEDIATE IN TOLL PATHWAYS"/>
    <property type="match status" value="1"/>
</dbReference>
<dbReference type="Pfam" id="PF14784">
    <property type="entry name" value="ECSIT_C"/>
    <property type="match status" value="2"/>
</dbReference>
<organism evidence="13 14">
    <name type="scientific">Nematostella vectensis</name>
    <name type="common">Starlet sea anemone</name>
    <dbReference type="NCBI Taxonomy" id="45351"/>
    <lineage>
        <taxon>Eukaryota</taxon>
        <taxon>Metazoa</taxon>
        <taxon>Cnidaria</taxon>
        <taxon>Anthozoa</taxon>
        <taxon>Hexacorallia</taxon>
        <taxon>Actiniaria</taxon>
        <taxon>Edwardsiidae</taxon>
        <taxon>Nematostella</taxon>
    </lineage>
</organism>
<evidence type="ECO:0000256" key="11">
    <source>
        <dbReference type="ARBA" id="ARBA00023242"/>
    </source>
</evidence>
<evidence type="ECO:0000256" key="8">
    <source>
        <dbReference type="ARBA" id="ARBA00022859"/>
    </source>
</evidence>
<dbReference type="KEGG" id="nve:5520259"/>
<dbReference type="Proteomes" id="UP000001593">
    <property type="component" value="Unassembled WGS sequence"/>
</dbReference>
<evidence type="ECO:0000256" key="1">
    <source>
        <dbReference type="ARBA" id="ARBA00004123"/>
    </source>
</evidence>
<dbReference type="GO" id="GO:0005634">
    <property type="term" value="C:nucleus"/>
    <property type="evidence" value="ECO:0007669"/>
    <property type="project" value="UniProtKB-SubCell"/>
</dbReference>
<dbReference type="STRING" id="45351.A7RKS6"/>
<evidence type="ECO:0000256" key="7">
    <source>
        <dbReference type="ARBA" id="ARBA00022588"/>
    </source>
</evidence>
<dbReference type="InParanoid" id="A7RKS6"/>
<dbReference type="OMA" id="PRELQCN"/>
<dbReference type="GO" id="GO:0007178">
    <property type="term" value="P:cell surface receptor protein serine/threonine kinase signaling pathway"/>
    <property type="evidence" value="ECO:0000318"/>
    <property type="project" value="GO_Central"/>
</dbReference>
<keyword evidence="11" id="KW-0539">Nucleus</keyword>
<comment type="subcellular location">
    <subcellularLocation>
        <location evidence="3">Cytoplasm</location>
    </subcellularLocation>
    <subcellularLocation>
        <location evidence="2">Mitochondrion</location>
    </subcellularLocation>
    <subcellularLocation>
        <location evidence="1">Nucleus</location>
    </subcellularLocation>
</comment>
<dbReference type="InterPro" id="IPR011990">
    <property type="entry name" value="TPR-like_helical_dom_sf"/>
</dbReference>
<dbReference type="eggNOG" id="KOG3941">
    <property type="taxonomic scope" value="Eukaryota"/>
</dbReference>
<evidence type="ECO:0000256" key="10">
    <source>
        <dbReference type="ARBA" id="ARBA00023128"/>
    </source>
</evidence>
<protein>
    <recommendedName>
        <fullName evidence="5">Evolutionarily conserved signaling intermediate in Toll pathway, mitochondrial</fullName>
    </recommendedName>
</protein>
<keyword evidence="7" id="KW-0399">Innate immunity</keyword>
<dbReference type="InterPro" id="IPR046448">
    <property type="entry name" value="ECSIT_N"/>
</dbReference>
<reference evidence="13 14" key="1">
    <citation type="journal article" date="2007" name="Science">
        <title>Sea anemone genome reveals ancestral eumetazoan gene repertoire and genomic organization.</title>
        <authorList>
            <person name="Putnam N.H."/>
            <person name="Srivastava M."/>
            <person name="Hellsten U."/>
            <person name="Dirks B."/>
            <person name="Chapman J."/>
            <person name="Salamov A."/>
            <person name="Terry A."/>
            <person name="Shapiro H."/>
            <person name="Lindquist E."/>
            <person name="Kapitonov V.V."/>
            <person name="Jurka J."/>
            <person name="Genikhovich G."/>
            <person name="Grigoriev I.V."/>
            <person name="Lucas S.M."/>
            <person name="Steele R.E."/>
            <person name="Finnerty J.R."/>
            <person name="Technau U."/>
            <person name="Martindale M.Q."/>
            <person name="Rokhsar D.S."/>
        </authorList>
    </citation>
    <scope>NUCLEOTIDE SEQUENCE [LARGE SCALE GENOMIC DNA]</scope>
    <source>
        <strain evidence="14">CH2 X CH6</strain>
    </source>
</reference>
<dbReference type="EMBL" id="DS469516">
    <property type="protein sequence ID" value="EDO47956.1"/>
    <property type="molecule type" value="Genomic_DNA"/>
</dbReference>
<keyword evidence="6" id="KW-0963">Cytoplasm</keyword>
<accession>A7RKS6</accession>
<evidence type="ECO:0000256" key="4">
    <source>
        <dbReference type="ARBA" id="ARBA00007674"/>
    </source>
</evidence>
<proteinExistence type="inferred from homology"/>
<dbReference type="PhylomeDB" id="A7RKS6"/>
<gene>
    <name evidence="13" type="ORF">NEMVEDRAFT_v1g231938</name>
</gene>
<evidence type="ECO:0000256" key="3">
    <source>
        <dbReference type="ARBA" id="ARBA00004496"/>
    </source>
</evidence>
<evidence type="ECO:0000256" key="6">
    <source>
        <dbReference type="ARBA" id="ARBA00022490"/>
    </source>
</evidence>
<evidence type="ECO:0000313" key="14">
    <source>
        <dbReference type="Proteomes" id="UP000001593"/>
    </source>
</evidence>
<name>A7RKS6_NEMVE</name>
<keyword evidence="8" id="KW-0391">Immunity</keyword>
<evidence type="ECO:0000256" key="5">
    <source>
        <dbReference type="ARBA" id="ARBA00019998"/>
    </source>
</evidence>
<dbReference type="Pfam" id="PF06239">
    <property type="entry name" value="ECSIT_N"/>
    <property type="match status" value="1"/>
</dbReference>
<evidence type="ECO:0000256" key="9">
    <source>
        <dbReference type="ARBA" id="ARBA00022946"/>
    </source>
</evidence>
<evidence type="ECO:0000313" key="13">
    <source>
        <dbReference type="EMBL" id="EDO47956.1"/>
    </source>
</evidence>
<keyword evidence="10" id="KW-0496">Mitochondrion</keyword>
<dbReference type="InterPro" id="IPR010418">
    <property type="entry name" value="ECSIT"/>
</dbReference>
<keyword evidence="9" id="KW-0809">Transit peptide</keyword>
<dbReference type="PANTHER" id="PTHR13113:SF1">
    <property type="entry name" value="EVOLUTIONARILY CONSERVED SIGNALING INTERMEDIATE IN TOLL PATHWAY, MITOCHONDRIAL"/>
    <property type="match status" value="1"/>
</dbReference>
<dbReference type="AlphaFoldDB" id="A7RKS6"/>
<evidence type="ECO:0000259" key="12">
    <source>
        <dbReference type="SMART" id="SM01284"/>
    </source>
</evidence>
<dbReference type="OrthoDB" id="10064298at2759"/>
<dbReference type="SMART" id="SM01284">
    <property type="entry name" value="ECSIT_Cterm"/>
    <property type="match status" value="1"/>
</dbReference>
<keyword evidence="14" id="KW-1185">Reference proteome</keyword>
<dbReference type="Gene3D" id="1.25.40.10">
    <property type="entry name" value="Tetratricopeptide repeat domain"/>
    <property type="match status" value="1"/>
</dbReference>
<dbReference type="GO" id="GO:0045087">
    <property type="term" value="P:innate immune response"/>
    <property type="evidence" value="ECO:0000318"/>
    <property type="project" value="GO_Central"/>
</dbReference>